<feature type="region of interest" description="Disordered" evidence="1">
    <location>
        <begin position="1"/>
        <end position="70"/>
    </location>
</feature>
<gene>
    <name evidence="2" type="ORF">EYF80_008894</name>
</gene>
<feature type="compositionally biased region" description="Polar residues" evidence="1">
    <location>
        <begin position="1"/>
        <end position="33"/>
    </location>
</feature>
<evidence type="ECO:0000256" key="1">
    <source>
        <dbReference type="SAM" id="MobiDB-lite"/>
    </source>
</evidence>
<keyword evidence="3" id="KW-1185">Reference proteome</keyword>
<proteinExistence type="predicted"/>
<reference evidence="2 3" key="1">
    <citation type="submission" date="2019-03" db="EMBL/GenBank/DDBJ databases">
        <title>First draft genome of Liparis tanakae, snailfish: a comprehensive survey of snailfish specific genes.</title>
        <authorList>
            <person name="Kim W."/>
            <person name="Song I."/>
            <person name="Jeong J.-H."/>
            <person name="Kim D."/>
            <person name="Kim S."/>
            <person name="Ryu S."/>
            <person name="Song J.Y."/>
            <person name="Lee S.K."/>
        </authorList>
    </citation>
    <scope>NUCLEOTIDE SEQUENCE [LARGE SCALE GENOMIC DNA]</scope>
    <source>
        <tissue evidence="2">Muscle</tissue>
    </source>
</reference>
<evidence type="ECO:0000313" key="2">
    <source>
        <dbReference type="EMBL" id="TNN80889.1"/>
    </source>
</evidence>
<comment type="caution">
    <text evidence="2">The sequence shown here is derived from an EMBL/GenBank/DDBJ whole genome shotgun (WGS) entry which is preliminary data.</text>
</comment>
<organism evidence="2 3">
    <name type="scientific">Liparis tanakae</name>
    <name type="common">Tanaka's snailfish</name>
    <dbReference type="NCBI Taxonomy" id="230148"/>
    <lineage>
        <taxon>Eukaryota</taxon>
        <taxon>Metazoa</taxon>
        <taxon>Chordata</taxon>
        <taxon>Craniata</taxon>
        <taxon>Vertebrata</taxon>
        <taxon>Euteleostomi</taxon>
        <taxon>Actinopterygii</taxon>
        <taxon>Neopterygii</taxon>
        <taxon>Teleostei</taxon>
        <taxon>Neoteleostei</taxon>
        <taxon>Acanthomorphata</taxon>
        <taxon>Eupercaria</taxon>
        <taxon>Perciformes</taxon>
        <taxon>Cottioidei</taxon>
        <taxon>Cottales</taxon>
        <taxon>Liparidae</taxon>
        <taxon>Liparis</taxon>
    </lineage>
</organism>
<dbReference type="Proteomes" id="UP000314294">
    <property type="component" value="Unassembled WGS sequence"/>
</dbReference>
<dbReference type="EMBL" id="SRLO01000050">
    <property type="protein sequence ID" value="TNN80889.1"/>
    <property type="molecule type" value="Genomic_DNA"/>
</dbReference>
<name>A0A4Z2ISA8_9TELE</name>
<evidence type="ECO:0000313" key="3">
    <source>
        <dbReference type="Proteomes" id="UP000314294"/>
    </source>
</evidence>
<sequence>MRVNLSSSRLRPPLTQANKGSIVRTSLTTASTSKRGERAKPQSLCGASGVSERLSGNKPLRPQNGNSSAASDLKTHITVNKHNPPLRTYIQAHIAVNMRAVLYELLLGYWATECNRASAPRVRRPARPLTKKTTVVLAALRVDSISAVGAAEVSALQRAALWRCDKGLLGGNRCLTGPARYSPQETISEGSQ</sequence>
<protein>
    <submittedName>
        <fullName evidence="2">Uncharacterized protein</fullName>
    </submittedName>
</protein>
<accession>A0A4Z2ISA8</accession>
<dbReference type="AlphaFoldDB" id="A0A4Z2ISA8"/>